<sequence>MAQKRSRALNRVEIYCPTCGLRLWRMPGKKHFVYSTTVEQARELLGLTKKTATLLHAATTTLVDRTRWIEEFFCPNHGAAWIACHRDKSGQVSGQVATGEQWQQTTGTVDPRRPNPSVGEFTYRNSRGIRLRTHG</sequence>
<name>A0ABY3PM32_9CYAN</name>
<feature type="compositionally biased region" description="Polar residues" evidence="1">
    <location>
        <begin position="95"/>
        <end position="108"/>
    </location>
</feature>
<dbReference type="Proteomes" id="UP001054846">
    <property type="component" value="Chromosome"/>
</dbReference>
<evidence type="ECO:0000313" key="2">
    <source>
        <dbReference type="EMBL" id="UFP94738.1"/>
    </source>
</evidence>
<accession>A0ABY3PM32</accession>
<gene>
    <name evidence="2" type="ORF">ISF26_00320</name>
</gene>
<organism evidence="2 3">
    <name type="scientific">Gloeobacter morelensis MG652769</name>
    <dbReference type="NCBI Taxonomy" id="2781736"/>
    <lineage>
        <taxon>Bacteria</taxon>
        <taxon>Bacillati</taxon>
        <taxon>Cyanobacteriota</taxon>
        <taxon>Cyanophyceae</taxon>
        <taxon>Gloeobacterales</taxon>
        <taxon>Gloeobacteraceae</taxon>
        <taxon>Gloeobacter</taxon>
        <taxon>Gloeobacter morelensis</taxon>
    </lineage>
</organism>
<reference evidence="2 3" key="1">
    <citation type="journal article" date="2021" name="Genome Biol. Evol.">
        <title>Complete Genome Sequencing of a Novel Gloeobacter Species from a Waterfall Cave in Mexico.</title>
        <authorList>
            <person name="Saw J.H."/>
            <person name="Cardona T."/>
            <person name="Montejano G."/>
        </authorList>
    </citation>
    <scope>NUCLEOTIDE SEQUENCE [LARGE SCALE GENOMIC DNA]</scope>
    <source>
        <strain evidence="2">MG652769</strain>
    </source>
</reference>
<dbReference type="EMBL" id="CP063845">
    <property type="protein sequence ID" value="UFP94738.1"/>
    <property type="molecule type" value="Genomic_DNA"/>
</dbReference>
<keyword evidence="3" id="KW-1185">Reference proteome</keyword>
<evidence type="ECO:0000313" key="3">
    <source>
        <dbReference type="Proteomes" id="UP001054846"/>
    </source>
</evidence>
<evidence type="ECO:0000256" key="1">
    <source>
        <dbReference type="SAM" id="MobiDB-lite"/>
    </source>
</evidence>
<proteinExistence type="predicted"/>
<protein>
    <submittedName>
        <fullName evidence="2">Uncharacterized protein</fullName>
    </submittedName>
</protein>
<feature type="region of interest" description="Disordered" evidence="1">
    <location>
        <begin position="95"/>
        <end position="118"/>
    </location>
</feature>